<feature type="transmembrane region" description="Helical" evidence="1">
    <location>
        <begin position="109"/>
        <end position="128"/>
    </location>
</feature>
<evidence type="ECO:0000313" key="2">
    <source>
        <dbReference type="EMBL" id="RFS84013.1"/>
    </source>
</evidence>
<keyword evidence="1" id="KW-0472">Membrane</keyword>
<organism evidence="2 3">
    <name type="scientific">Actinomadura spongiicola</name>
    <dbReference type="NCBI Taxonomy" id="2303421"/>
    <lineage>
        <taxon>Bacteria</taxon>
        <taxon>Bacillati</taxon>
        <taxon>Actinomycetota</taxon>
        <taxon>Actinomycetes</taxon>
        <taxon>Streptosporangiales</taxon>
        <taxon>Thermomonosporaceae</taxon>
        <taxon>Actinomadura</taxon>
    </lineage>
</organism>
<evidence type="ECO:0000256" key="1">
    <source>
        <dbReference type="SAM" id="Phobius"/>
    </source>
</evidence>
<dbReference type="OrthoDB" id="3481766at2"/>
<dbReference type="AlphaFoldDB" id="A0A372GG10"/>
<dbReference type="RefSeq" id="WP_117400699.1">
    <property type="nucleotide sequence ID" value="NZ_QVNQ01000005.1"/>
</dbReference>
<reference evidence="2 3" key="1">
    <citation type="submission" date="2018-08" db="EMBL/GenBank/DDBJ databases">
        <title>Actinomadura spongicola sp. nov., isolated from marine sponge Leucetta chagosensis.</title>
        <authorList>
            <person name="Li L."/>
            <person name="Lin H.W."/>
        </authorList>
    </citation>
    <scope>NUCLEOTIDE SEQUENCE [LARGE SCALE GENOMIC DNA]</scope>
    <source>
        <strain evidence="2 3">LHW52907</strain>
    </source>
</reference>
<proteinExistence type="predicted"/>
<feature type="transmembrane region" description="Helical" evidence="1">
    <location>
        <begin position="76"/>
        <end position="97"/>
    </location>
</feature>
<name>A0A372GG10_9ACTN</name>
<keyword evidence="3" id="KW-1185">Reference proteome</keyword>
<keyword evidence="1" id="KW-1133">Transmembrane helix</keyword>
<feature type="transmembrane region" description="Helical" evidence="1">
    <location>
        <begin position="12"/>
        <end position="32"/>
    </location>
</feature>
<dbReference type="Proteomes" id="UP000262882">
    <property type="component" value="Unassembled WGS sequence"/>
</dbReference>
<comment type="caution">
    <text evidence="2">The sequence shown here is derived from an EMBL/GenBank/DDBJ whole genome shotgun (WGS) entry which is preliminary data.</text>
</comment>
<keyword evidence="1" id="KW-0812">Transmembrane</keyword>
<accession>A0A372GG10</accession>
<evidence type="ECO:0000313" key="3">
    <source>
        <dbReference type="Proteomes" id="UP000262882"/>
    </source>
</evidence>
<protein>
    <submittedName>
        <fullName evidence="2">ABC transporter permease</fullName>
    </submittedName>
</protein>
<sequence length="131" mass="13264">MWMAPENRSLARWAVPGIVLAAGVVVGAVLAADGRTGTALVALAALAGYAAYLAYRRNEPTLPIGEGFGSGTRARAHLRAAATTGDVLTVAVIGGLVVQALRGGDITPYVWLAAIAGATYLLSAFASGRSL</sequence>
<feature type="transmembrane region" description="Helical" evidence="1">
    <location>
        <begin position="38"/>
        <end position="55"/>
    </location>
</feature>
<dbReference type="EMBL" id="QVNQ01000005">
    <property type="protein sequence ID" value="RFS84013.1"/>
    <property type="molecule type" value="Genomic_DNA"/>
</dbReference>
<gene>
    <name evidence="2" type="ORF">D0T12_17680</name>
</gene>